<feature type="domain" description="4Fe-4S Mo/W bis-MGD-type" evidence="10">
    <location>
        <begin position="75"/>
        <end position="138"/>
    </location>
</feature>
<dbReference type="SUPFAM" id="SSF50692">
    <property type="entry name" value="ADC-like"/>
    <property type="match status" value="1"/>
</dbReference>
<evidence type="ECO:0000256" key="8">
    <source>
        <dbReference type="ARBA" id="ARBA00023014"/>
    </source>
</evidence>
<organism evidence="11">
    <name type="scientific">Muribaculaceae bacterium Z82</name>
    <dbReference type="NCBI Taxonomy" id="2304548"/>
    <lineage>
        <taxon>Bacteria</taxon>
        <taxon>Pseudomonadati</taxon>
        <taxon>Bacteroidota</taxon>
        <taxon>Bacteroidia</taxon>
        <taxon>Bacteroidales</taxon>
        <taxon>Muribaculaceae</taxon>
    </lineage>
</organism>
<evidence type="ECO:0000256" key="6">
    <source>
        <dbReference type="ARBA" id="ARBA00023002"/>
    </source>
</evidence>
<dbReference type="PANTHER" id="PTHR43742:SF3">
    <property type="entry name" value="DIMETHYL SULFOXIDE REDUCTASE DMSA"/>
    <property type="match status" value="1"/>
</dbReference>
<dbReference type="InterPro" id="IPR006657">
    <property type="entry name" value="MoPterin_dinucl-bd_dom"/>
</dbReference>
<dbReference type="InterPro" id="IPR006655">
    <property type="entry name" value="Mopterin_OxRdtase_prok_CS"/>
</dbReference>
<keyword evidence="6" id="KW-0560">Oxidoreductase</keyword>
<keyword evidence="4" id="KW-0479">Metal-binding</keyword>
<dbReference type="Gene3D" id="3.40.228.10">
    <property type="entry name" value="Dimethylsulfoxide Reductase, domain 2"/>
    <property type="match status" value="1"/>
</dbReference>
<evidence type="ECO:0000259" key="10">
    <source>
        <dbReference type="PROSITE" id="PS51669"/>
    </source>
</evidence>
<comment type="similarity">
    <text evidence="2">Belongs to the prokaryotic molybdopterin-containing oxidoreductase family.</text>
</comment>
<dbReference type="InterPro" id="IPR006656">
    <property type="entry name" value="Mopterin_OxRdtase"/>
</dbReference>
<dbReference type="InterPro" id="IPR050612">
    <property type="entry name" value="Prok_Mopterin_Oxidored"/>
</dbReference>
<protein>
    <submittedName>
        <fullName evidence="11">Dimethyl sulfoxide reductase subunit A</fullName>
    </submittedName>
</protein>
<dbReference type="Gene3D" id="2.40.40.20">
    <property type="match status" value="1"/>
</dbReference>
<dbReference type="GO" id="GO:0043546">
    <property type="term" value="F:molybdopterin cofactor binding"/>
    <property type="evidence" value="ECO:0007669"/>
    <property type="project" value="InterPro"/>
</dbReference>
<evidence type="ECO:0000256" key="9">
    <source>
        <dbReference type="SAM" id="MobiDB-lite"/>
    </source>
</evidence>
<evidence type="ECO:0000256" key="5">
    <source>
        <dbReference type="ARBA" id="ARBA00022729"/>
    </source>
</evidence>
<dbReference type="Pfam" id="PF00384">
    <property type="entry name" value="Molybdopterin"/>
    <property type="match status" value="1"/>
</dbReference>
<dbReference type="GO" id="GO:0016491">
    <property type="term" value="F:oxidoreductase activity"/>
    <property type="evidence" value="ECO:0007669"/>
    <property type="project" value="UniProtKB-KW"/>
</dbReference>
<dbReference type="InterPro" id="IPR009010">
    <property type="entry name" value="Asp_de-COase-like_dom_sf"/>
</dbReference>
<dbReference type="EMBL" id="QWKH01000016">
    <property type="protein sequence ID" value="NBI34154.1"/>
    <property type="molecule type" value="Genomic_DNA"/>
</dbReference>
<evidence type="ECO:0000256" key="2">
    <source>
        <dbReference type="ARBA" id="ARBA00010312"/>
    </source>
</evidence>
<dbReference type="Gene3D" id="3.40.50.740">
    <property type="match status" value="2"/>
</dbReference>
<dbReference type="AlphaFoldDB" id="A0A7C9JE29"/>
<reference evidence="11" key="1">
    <citation type="submission" date="2018-08" db="EMBL/GenBank/DDBJ databases">
        <title>Murine metabolic-syndrome-specific gut microbial biobank.</title>
        <authorList>
            <person name="Liu C."/>
        </authorList>
    </citation>
    <scope>NUCLEOTIDE SEQUENCE [LARGE SCALE GENOMIC DNA]</scope>
    <source>
        <strain evidence="11">Z82</strain>
    </source>
</reference>
<keyword evidence="5" id="KW-0732">Signal</keyword>
<dbReference type="Pfam" id="PF01568">
    <property type="entry name" value="Molydop_binding"/>
    <property type="match status" value="1"/>
</dbReference>
<dbReference type="PROSITE" id="PS51669">
    <property type="entry name" value="4FE4S_MOW_BIS_MGD"/>
    <property type="match status" value="1"/>
</dbReference>
<dbReference type="InterPro" id="IPR006311">
    <property type="entry name" value="TAT_signal"/>
</dbReference>
<dbReference type="GO" id="GO:0009061">
    <property type="term" value="P:anaerobic respiration"/>
    <property type="evidence" value="ECO:0007669"/>
    <property type="project" value="TreeGrafter"/>
</dbReference>
<evidence type="ECO:0000256" key="1">
    <source>
        <dbReference type="ARBA" id="ARBA00001942"/>
    </source>
</evidence>
<name>A0A7C9JE29_9BACT</name>
<keyword evidence="7" id="KW-0408">Iron</keyword>
<dbReference type="GO" id="GO:0051536">
    <property type="term" value="F:iron-sulfur cluster binding"/>
    <property type="evidence" value="ECO:0007669"/>
    <property type="project" value="UniProtKB-KW"/>
</dbReference>
<keyword evidence="3" id="KW-0500">Molybdenum</keyword>
<keyword evidence="8" id="KW-0411">Iron-sulfur</keyword>
<dbReference type="SUPFAM" id="SSF53706">
    <property type="entry name" value="Formate dehydrogenase/DMSO reductase, domains 1-3"/>
    <property type="match status" value="1"/>
</dbReference>
<dbReference type="PANTHER" id="PTHR43742">
    <property type="entry name" value="TRIMETHYLAMINE-N-OXIDE REDUCTASE"/>
    <property type="match status" value="1"/>
</dbReference>
<proteinExistence type="inferred from homology"/>
<dbReference type="InterPro" id="IPR006963">
    <property type="entry name" value="Mopterin_OxRdtase_4Fe-4S_dom"/>
</dbReference>
<comment type="caution">
    <text evidence="11">The sequence shown here is derived from an EMBL/GenBank/DDBJ whole genome shotgun (WGS) entry which is preliminary data.</text>
</comment>
<evidence type="ECO:0000256" key="3">
    <source>
        <dbReference type="ARBA" id="ARBA00022505"/>
    </source>
</evidence>
<dbReference type="GO" id="GO:0030288">
    <property type="term" value="C:outer membrane-bounded periplasmic space"/>
    <property type="evidence" value="ECO:0007669"/>
    <property type="project" value="TreeGrafter"/>
</dbReference>
<dbReference type="Gene3D" id="2.20.25.90">
    <property type="entry name" value="ADC-like domains"/>
    <property type="match status" value="1"/>
</dbReference>
<sequence>MSSMLEKVSGANFDRRVFLKGAAVAAAGAVTASAVGCSSGNQEPQEETVEASARPENTLEEVDLWTDLPDPDAEGTWIPVACWHNCGGRCSNKALVKDGVVLRQKTDDIYADEEGQGHFQNRACPRGRSQQQQCFGADRLKYPMKRKNWEPGGVNVNGELRGVDEWERISWEEALDMIASELQRIYGTYGARSVYFSTYAYGPYSNILNTLGGYVYADTVESYGNWKMCCSAYGTPFYNSNPDIEGANDRFDLPNAETIVMLGGNPSWASGGSPSYHFARAKEAGTKFVYVGPSRNITASMLDARWIPVRPATDTAMLLAVAYVMLEQDEQKQLIDWDFLHTYCVGFDAKSMPEDAVLDENFKDYVLGVYDGVPKTPEWATEICGTPVEDIEWLAETVGKQHKVMLLHSYAAARSNGTENLSQLFLTIGAMGGHMGKSGHATGAMYHYEAGNAGPQLVKLGSATSAFVPNPITEVIPGGETWKAIVDGHYTYCGTSGSAVNGWAPKEERDIDIKAIISGANNFLQSKMNVNDGIRAYRKVEFAWANDYKLSSSCQYSDIVLPVTTKWEGYTPDTSSPGWINRESQVITSPVLEEGLYEAKSDQWIADQLADRLGLDRAALSPVSEKQNYFNMIAGAKYFAGGKLMYSQDSSALLTAAAKAKAAGEDFDMSGYTEEWKPLVTITQEDIDKFGDVVGEPQEGVIGFDEIRAQGVYQVEMTDDKRWIGYKDFIEDPEKYPRPSKSGKFEIYCQTKADGINSIGINPEPIKPYPNYIVPKEGYEESFADWSAKERGEYPFQMYTPHYLRRSHTTLDNLPWLQEAFENPVFMNASDGEALGLKTGDTVLVSSKWGQVLRHVSLMESVMPGAIAVPHGVRTDIDPETGIDTGGSENTLLGPVVSNYFPQVSGYNTCLVKVEKWTGEPIPYDYEKTFIPSV</sequence>
<evidence type="ECO:0000313" key="11">
    <source>
        <dbReference type="EMBL" id="NBI34154.1"/>
    </source>
</evidence>
<gene>
    <name evidence="11" type="ORF">D1639_03735</name>
</gene>
<dbReference type="PROSITE" id="PS00490">
    <property type="entry name" value="MOLYBDOPTERIN_PROK_2"/>
    <property type="match status" value="1"/>
</dbReference>
<accession>A0A7C9JE29</accession>
<evidence type="ECO:0000256" key="4">
    <source>
        <dbReference type="ARBA" id="ARBA00022723"/>
    </source>
</evidence>
<feature type="region of interest" description="Disordered" evidence="9">
    <location>
        <begin position="35"/>
        <end position="55"/>
    </location>
</feature>
<dbReference type="GO" id="GO:0030151">
    <property type="term" value="F:molybdenum ion binding"/>
    <property type="evidence" value="ECO:0007669"/>
    <property type="project" value="TreeGrafter"/>
</dbReference>
<dbReference type="PROSITE" id="PS51318">
    <property type="entry name" value="TAT"/>
    <property type="match status" value="1"/>
</dbReference>
<evidence type="ECO:0000256" key="7">
    <source>
        <dbReference type="ARBA" id="ARBA00023004"/>
    </source>
</evidence>
<dbReference type="GO" id="GO:0009055">
    <property type="term" value="F:electron transfer activity"/>
    <property type="evidence" value="ECO:0007669"/>
    <property type="project" value="TreeGrafter"/>
</dbReference>
<comment type="cofactor">
    <cofactor evidence="1">
        <name>Mo-bis(molybdopterin guanine dinucleotide)</name>
        <dbReference type="ChEBI" id="CHEBI:60539"/>
    </cofactor>
</comment>